<proteinExistence type="predicted"/>
<sequence>MGAGHGHVLYRESDSPVHRLPPEVKIVAMVVFTVAVVATPRAAFWAFGAYALLVAVVAALARVGPRWLLSRALIELPFVLFAVALPFLGAGERVDVLGLRLSEDGLHGAWNIVAKGTLGVLASLLLAATTTTRDLIVGLDRLHCPQVLTQIATFMLRYLDVLVGEARRMRVARISRGDDPRFLWQLRGFAAGIGALFLRAFERGERVYLAMLSRGYSGRMPEVWQGDGAATAGQWLVAATVPVVAASIAATAVVLT</sequence>
<dbReference type="InterPro" id="IPR051611">
    <property type="entry name" value="ECF_transporter_component"/>
</dbReference>
<dbReference type="CDD" id="cd16914">
    <property type="entry name" value="EcfT"/>
    <property type="match status" value="1"/>
</dbReference>
<dbReference type="EMBL" id="LT607412">
    <property type="protein sequence ID" value="SCE77380.1"/>
    <property type="molecule type" value="Genomic_DNA"/>
</dbReference>
<evidence type="ECO:0000313" key="7">
    <source>
        <dbReference type="EMBL" id="SCE77380.1"/>
    </source>
</evidence>
<evidence type="ECO:0000256" key="5">
    <source>
        <dbReference type="ARBA" id="ARBA00023136"/>
    </source>
</evidence>
<dbReference type="InterPro" id="IPR012809">
    <property type="entry name" value="ECF_CbiQ"/>
</dbReference>
<keyword evidence="3 6" id="KW-0812">Transmembrane</keyword>
<evidence type="ECO:0000256" key="1">
    <source>
        <dbReference type="ARBA" id="ARBA00004651"/>
    </source>
</evidence>
<comment type="subcellular location">
    <subcellularLocation>
        <location evidence="1">Cell membrane</location>
        <topology evidence="1">Multi-pass membrane protein</topology>
    </subcellularLocation>
</comment>
<accession>A0A1C4V043</accession>
<feature type="transmembrane region" description="Helical" evidence="6">
    <location>
        <begin position="68"/>
        <end position="88"/>
    </location>
</feature>
<organism evidence="7 8">
    <name type="scientific">Micromonospora coriariae</name>
    <dbReference type="NCBI Taxonomy" id="285665"/>
    <lineage>
        <taxon>Bacteria</taxon>
        <taxon>Bacillati</taxon>
        <taxon>Actinomycetota</taxon>
        <taxon>Actinomycetes</taxon>
        <taxon>Micromonosporales</taxon>
        <taxon>Micromonosporaceae</taxon>
        <taxon>Micromonospora</taxon>
    </lineage>
</organism>
<dbReference type="PANTHER" id="PTHR34857:SF2">
    <property type="entry name" value="SLL0384 PROTEIN"/>
    <property type="match status" value="1"/>
</dbReference>
<keyword evidence="2" id="KW-1003">Cell membrane</keyword>
<evidence type="ECO:0000313" key="8">
    <source>
        <dbReference type="Proteomes" id="UP000198243"/>
    </source>
</evidence>
<dbReference type="GO" id="GO:0006824">
    <property type="term" value="P:cobalt ion transport"/>
    <property type="evidence" value="ECO:0007669"/>
    <property type="project" value="InterPro"/>
</dbReference>
<dbReference type="Pfam" id="PF02361">
    <property type="entry name" value="CbiQ"/>
    <property type="match status" value="1"/>
</dbReference>
<feature type="transmembrane region" description="Helical" evidence="6">
    <location>
        <begin position="235"/>
        <end position="255"/>
    </location>
</feature>
<dbReference type="PANTHER" id="PTHR34857">
    <property type="entry name" value="SLL0384 PROTEIN"/>
    <property type="match status" value="1"/>
</dbReference>
<evidence type="ECO:0000256" key="4">
    <source>
        <dbReference type="ARBA" id="ARBA00022989"/>
    </source>
</evidence>
<feature type="transmembrane region" description="Helical" evidence="6">
    <location>
        <begin position="42"/>
        <end position="61"/>
    </location>
</feature>
<evidence type="ECO:0000256" key="2">
    <source>
        <dbReference type="ARBA" id="ARBA00022475"/>
    </source>
</evidence>
<dbReference type="OrthoDB" id="4533at2"/>
<evidence type="ECO:0000256" key="3">
    <source>
        <dbReference type="ARBA" id="ARBA00022692"/>
    </source>
</evidence>
<keyword evidence="5 6" id="KW-0472">Membrane</keyword>
<dbReference type="InterPro" id="IPR003339">
    <property type="entry name" value="ABC/ECF_trnsptr_transmembrane"/>
</dbReference>
<keyword evidence="8" id="KW-1185">Reference proteome</keyword>
<name>A0A1C4V043_9ACTN</name>
<gene>
    <name evidence="7" type="ORF">GA0070607_1396</name>
</gene>
<feature type="transmembrane region" description="Helical" evidence="6">
    <location>
        <begin position="182"/>
        <end position="201"/>
    </location>
</feature>
<dbReference type="GO" id="GO:0043190">
    <property type="term" value="C:ATP-binding cassette (ABC) transporter complex"/>
    <property type="evidence" value="ECO:0007669"/>
    <property type="project" value="InterPro"/>
</dbReference>
<dbReference type="AlphaFoldDB" id="A0A1C4V043"/>
<dbReference type="NCBIfam" id="TIGR02454">
    <property type="entry name" value="ECF_T_CbiQ"/>
    <property type="match status" value="1"/>
</dbReference>
<keyword evidence="4 6" id="KW-1133">Transmembrane helix</keyword>
<feature type="transmembrane region" description="Helical" evidence="6">
    <location>
        <begin position="108"/>
        <end position="128"/>
    </location>
</feature>
<dbReference type="RefSeq" id="WP_089017428.1">
    <property type="nucleotide sequence ID" value="NZ_LT607412.1"/>
</dbReference>
<reference evidence="8" key="1">
    <citation type="submission" date="2016-06" db="EMBL/GenBank/DDBJ databases">
        <authorList>
            <person name="Varghese N."/>
            <person name="Submissions Spin"/>
        </authorList>
    </citation>
    <scope>NUCLEOTIDE SEQUENCE [LARGE SCALE GENOMIC DNA]</scope>
    <source>
        <strain evidence="8">DSM 44875</strain>
    </source>
</reference>
<dbReference type="Proteomes" id="UP000198243">
    <property type="component" value="Chromosome I"/>
</dbReference>
<protein>
    <submittedName>
        <fullName evidence="7">Cobalt/nickel transport system permease protein</fullName>
    </submittedName>
</protein>
<evidence type="ECO:0000256" key="6">
    <source>
        <dbReference type="SAM" id="Phobius"/>
    </source>
</evidence>